<dbReference type="GO" id="GO:0003824">
    <property type="term" value="F:catalytic activity"/>
    <property type="evidence" value="ECO:0007669"/>
    <property type="project" value="InterPro"/>
</dbReference>
<dbReference type="SFLD" id="SFLDG01082">
    <property type="entry name" value="B12-binding_domain_containing"/>
    <property type="match status" value="1"/>
</dbReference>
<dbReference type="InterPro" id="IPR006638">
    <property type="entry name" value="Elp3/MiaA/NifB-like_rSAM"/>
</dbReference>
<evidence type="ECO:0000259" key="1">
    <source>
        <dbReference type="PROSITE" id="PS51918"/>
    </source>
</evidence>
<comment type="caution">
    <text evidence="2">The sequence shown here is derived from an EMBL/GenBank/DDBJ whole genome shotgun (WGS) entry which is preliminary data.</text>
</comment>
<dbReference type="InterPro" id="IPR007197">
    <property type="entry name" value="rSAM"/>
</dbReference>
<proteinExistence type="predicted"/>
<name>A0A7J3SK87_9CREN</name>
<dbReference type="InterPro" id="IPR058240">
    <property type="entry name" value="rSAM_sf"/>
</dbReference>
<protein>
    <submittedName>
        <fullName evidence="2">B12-binding domain-containing radical SAM protein</fullName>
    </submittedName>
</protein>
<feature type="domain" description="Radical SAM core" evidence="1">
    <location>
        <begin position="199"/>
        <end position="433"/>
    </location>
</feature>
<accession>A0A7J3SK87</accession>
<dbReference type="SUPFAM" id="SSF102114">
    <property type="entry name" value="Radical SAM enzymes"/>
    <property type="match status" value="1"/>
</dbReference>
<dbReference type="PANTHER" id="PTHR42731:SF4">
    <property type="entry name" value="RADICAL SAM DOMAIN PROTEIN"/>
    <property type="match status" value="1"/>
</dbReference>
<organism evidence="2">
    <name type="scientific">Fervidicoccus fontis</name>
    <dbReference type="NCBI Taxonomy" id="683846"/>
    <lineage>
        <taxon>Archaea</taxon>
        <taxon>Thermoproteota</taxon>
        <taxon>Thermoprotei</taxon>
        <taxon>Fervidicoccales</taxon>
        <taxon>Fervidicoccaceae</taxon>
        <taxon>Fervidicoccus</taxon>
    </lineage>
</organism>
<dbReference type="CDD" id="cd01335">
    <property type="entry name" value="Radical_SAM"/>
    <property type="match status" value="1"/>
</dbReference>
<dbReference type="GO" id="GO:0051536">
    <property type="term" value="F:iron-sulfur cluster binding"/>
    <property type="evidence" value="ECO:0007669"/>
    <property type="project" value="InterPro"/>
</dbReference>
<reference evidence="2" key="1">
    <citation type="journal article" date="2020" name="mSystems">
        <title>Genome- and Community-Level Interaction Insights into Carbon Utilization and Element Cycling Functions of Hydrothermarchaeota in Hydrothermal Sediment.</title>
        <authorList>
            <person name="Zhou Z."/>
            <person name="Liu Y."/>
            <person name="Xu W."/>
            <person name="Pan J."/>
            <person name="Luo Z.H."/>
            <person name="Li M."/>
        </authorList>
    </citation>
    <scope>NUCLEOTIDE SEQUENCE [LARGE SCALE GENOMIC DNA]</scope>
    <source>
        <strain evidence="2">SpSt-885</strain>
    </source>
</reference>
<dbReference type="SMART" id="SM00729">
    <property type="entry name" value="Elp3"/>
    <property type="match status" value="1"/>
</dbReference>
<dbReference type="EMBL" id="DTLS01000067">
    <property type="protein sequence ID" value="HGZ60051.1"/>
    <property type="molecule type" value="Genomic_DNA"/>
</dbReference>
<dbReference type="InterPro" id="IPR023404">
    <property type="entry name" value="rSAM_horseshoe"/>
</dbReference>
<evidence type="ECO:0000313" key="2">
    <source>
        <dbReference type="EMBL" id="HGZ60051.1"/>
    </source>
</evidence>
<dbReference type="Gene3D" id="3.80.30.20">
    <property type="entry name" value="tm_1862 like domain"/>
    <property type="match status" value="1"/>
</dbReference>
<gene>
    <name evidence="2" type="ORF">ENW83_02440</name>
</gene>
<dbReference type="Pfam" id="PF04055">
    <property type="entry name" value="Radical_SAM"/>
    <property type="match status" value="1"/>
</dbReference>
<dbReference type="PROSITE" id="PS51918">
    <property type="entry name" value="RADICAL_SAM"/>
    <property type="match status" value="1"/>
</dbReference>
<dbReference type="PANTHER" id="PTHR42731">
    <property type="entry name" value="SLL1084 PROTEIN"/>
    <property type="match status" value="1"/>
</dbReference>
<sequence length="491" mass="55941">MSDHHGKEFLGFVATGPAIGLPEGLWLWISSPKPKILGDGVPLEAPYGLRKVEASLIKNGINAKIIDPDYLGKYAEETKVLMVGHHDFFAYGPPSNEWWLITGREPINRISFAKLMESEPVRRMKKNGTKIIAGGPAAWQWLYEPDKWKRWGVDTVVDGEAEKVIPSLVRKALKGEELPSYLYVGVKDVPLLDEIPEIVKPSVNGLVEIMRGCPRGCMFCSVTLRPLRHIPIEKVEREILVNVRAGIKRGLLHSEDVLLYGADGVKPKEEPVIKLHEMALKHVEKLSWSHASLAAIRYAQEKYKLISKIMEMVKTKQDFLGVEVGLETGGIELAKKIMPAKSAPYPVESWHETVEEAFKIMHENDIIPAVTLIIGLPEETEKDLLQTIELLDRLKQYRSLIVPMMFVPMGALKNKEFYRREMMTDLHIEVLYKTYQHSIFWAKDILKKYYLKSPLQFSLRGLLEFFIWYVERKVNSFSEELPILSKEGATT</sequence>
<dbReference type="SFLD" id="SFLDS00029">
    <property type="entry name" value="Radical_SAM"/>
    <property type="match status" value="1"/>
</dbReference>
<dbReference type="Gene3D" id="3.40.50.280">
    <property type="entry name" value="Cobalamin-binding domain"/>
    <property type="match status" value="1"/>
</dbReference>
<dbReference type="AlphaFoldDB" id="A0A7J3SK87"/>